<keyword evidence="4" id="KW-1185">Reference proteome</keyword>
<dbReference type="InterPro" id="IPR043129">
    <property type="entry name" value="ATPase_NBD"/>
</dbReference>
<gene>
    <name evidence="3" type="primary">gspL</name>
    <name evidence="3" type="ORF">AMJAP_2181</name>
</gene>
<dbReference type="OrthoDB" id="5621075at2"/>
<keyword evidence="1" id="KW-0175">Coiled coil</keyword>
<dbReference type="InterPro" id="IPR007813">
    <property type="entry name" value="PilN"/>
</dbReference>
<dbReference type="EMBL" id="AP014545">
    <property type="protein sequence ID" value="BBB26772.1"/>
    <property type="molecule type" value="Genomic_DNA"/>
</dbReference>
<name>A0A7R6PHS7_9GAMM</name>
<evidence type="ECO:0000313" key="3">
    <source>
        <dbReference type="EMBL" id="BBB26772.1"/>
    </source>
</evidence>
<keyword evidence="2" id="KW-0472">Membrane</keyword>
<evidence type="ECO:0000256" key="2">
    <source>
        <dbReference type="SAM" id="Phobius"/>
    </source>
</evidence>
<feature type="coiled-coil region" evidence="1">
    <location>
        <begin position="234"/>
        <end position="281"/>
    </location>
</feature>
<dbReference type="PANTHER" id="PTHR40278">
    <property type="entry name" value="DNA UTILIZATION PROTEIN HOFN"/>
    <property type="match status" value="1"/>
</dbReference>
<protein>
    <submittedName>
        <fullName evidence="3">General secretion pathway protein L</fullName>
    </submittedName>
</protein>
<dbReference type="InterPro" id="IPR052534">
    <property type="entry name" value="Extracell_DNA_Util/SecSys_Comp"/>
</dbReference>
<dbReference type="PANTHER" id="PTHR40278:SF1">
    <property type="entry name" value="DNA UTILIZATION PROTEIN HOFN"/>
    <property type="match status" value="1"/>
</dbReference>
<organism evidence="3 4">
    <name type="scientific">Amphritea japonica ATCC BAA-1530</name>
    <dbReference type="NCBI Taxonomy" id="1278309"/>
    <lineage>
        <taxon>Bacteria</taxon>
        <taxon>Pseudomonadati</taxon>
        <taxon>Pseudomonadota</taxon>
        <taxon>Gammaproteobacteria</taxon>
        <taxon>Oceanospirillales</taxon>
        <taxon>Oceanospirillaceae</taxon>
        <taxon>Amphritea</taxon>
    </lineage>
</organism>
<dbReference type="SUPFAM" id="SSF53067">
    <property type="entry name" value="Actin-like ATPase domain"/>
    <property type="match status" value="1"/>
</dbReference>
<reference evidence="3 4" key="1">
    <citation type="journal article" date="2008" name="Int. J. Syst. Evol. Microbiol.">
        <title>Amphritea japonica sp. nov. and Amphritea balenae sp. nov., isolated from the sediment adjacent to sperm whale carcasses off Kagoshima, Japan.</title>
        <authorList>
            <person name="Miyazaki M."/>
            <person name="Nogi Y."/>
            <person name="Fujiwara Y."/>
            <person name="Kawato M."/>
            <person name="Nagahama T."/>
            <person name="Kubokawa K."/>
            <person name="Horikoshi K."/>
        </authorList>
    </citation>
    <scope>NUCLEOTIDE SEQUENCE [LARGE SCALE GENOMIC DNA]</scope>
    <source>
        <strain evidence="3 4">ATCC BAA-1530</strain>
    </source>
</reference>
<dbReference type="Pfam" id="PF05137">
    <property type="entry name" value="PilN"/>
    <property type="match status" value="1"/>
</dbReference>
<accession>A0A7R6PHS7</accession>
<dbReference type="AlphaFoldDB" id="A0A7R6PHS7"/>
<keyword evidence="2" id="KW-1133">Transmembrane helix</keyword>
<feature type="transmembrane region" description="Helical" evidence="2">
    <location>
        <begin position="216"/>
        <end position="235"/>
    </location>
</feature>
<proteinExistence type="predicted"/>
<keyword evidence="2" id="KW-0812">Transmembrane</keyword>
<evidence type="ECO:0000313" key="4">
    <source>
        <dbReference type="Proteomes" id="UP000595663"/>
    </source>
</evidence>
<sequence length="369" mass="41844">MATNSSTSAPLSSQLSGALSTLTTALSWWFNQLILLLPDKIRSRWQQDSLRLIVELQSKQLTINAANQRWILEPPWDVATLPEPLKPLLAKAQHATLALPSEMTLQTSLTVPRSARDYVDNVVRFEMDRVTPFKPDQVYFDIGAITDISGTEQCNIELYLTPKEQLKTTLEQLNLLGIKPDRIIPQKLLTLHNSHFNFLPESDEVSIKTRYQRFQLSLVCINLLILFSVIALPLIEKQSQIKHLNTEISLLRSQAEQVFQIRDERQSLFKQQQNYVELKQQQNSTITLIAELTRLLPDNVWLNKISMQGQSLRIQGEADNASALIALLQNSGQLTDVSFFSPVTQNPRSGKERFMISAQQLGRTADAVE</sequence>
<feature type="transmembrane region" description="Helical" evidence="2">
    <location>
        <begin position="15"/>
        <end position="37"/>
    </location>
</feature>
<dbReference type="RefSeq" id="WP_019620440.1">
    <property type="nucleotide sequence ID" value="NZ_AP014545.1"/>
</dbReference>
<dbReference type="Gene3D" id="3.30.420.380">
    <property type="match status" value="1"/>
</dbReference>
<dbReference type="KEGG" id="ajp:AMJAP_2181"/>
<dbReference type="Proteomes" id="UP000595663">
    <property type="component" value="Chromosome"/>
</dbReference>
<evidence type="ECO:0000256" key="1">
    <source>
        <dbReference type="SAM" id="Coils"/>
    </source>
</evidence>